<protein>
    <submittedName>
        <fullName evidence="2">Uncharacterized protein</fullName>
    </submittedName>
</protein>
<reference evidence="2" key="1">
    <citation type="submission" date="2003-09" db="EMBL/GenBank/DDBJ databases">
        <title>Characterization of pSCL2, a giant linear plasmid in Streptomyces clavuligerus.</title>
        <authorList>
            <person name="Wu W."/>
            <person name="Roy K.L."/>
        </authorList>
    </citation>
    <scope>NUCLEOTIDE SEQUENCE</scope>
    <source>
        <plasmid evidence="2">pSCL2</plasmid>
    </source>
</reference>
<feature type="compositionally biased region" description="Basic and acidic residues" evidence="1">
    <location>
        <begin position="14"/>
        <end position="23"/>
    </location>
</feature>
<evidence type="ECO:0000256" key="1">
    <source>
        <dbReference type="SAM" id="MobiDB-lite"/>
    </source>
</evidence>
<name>Q6TMT6_STRCL</name>
<gene>
    <name evidence="2" type="ORF">pSCL2.4.H9.6</name>
</gene>
<proteinExistence type="predicted"/>
<keyword evidence="2" id="KW-0614">Plasmid</keyword>
<accession>Q6TMT6</accession>
<dbReference type="EMBL" id="AY392414">
    <property type="protein sequence ID" value="AAQ93537.1"/>
    <property type="molecule type" value="Genomic_DNA"/>
</dbReference>
<accession>B5GR06</accession>
<geneLocation type="plasmid" evidence="2">
    <name>pSCL2</name>
</geneLocation>
<dbReference type="RefSeq" id="WP_003954221.1">
    <property type="nucleotide sequence ID" value="NZ_CM001017.1"/>
</dbReference>
<dbReference type="AlphaFoldDB" id="Q6TMT6"/>
<sequence length="158" mass="18050">MTDQLDPWNAGFVESKKGDREPEPPCGRCEWCQVAQPAFDNLLDIADGLWRRFQSPGQNSFTANGRNLHRTVCTYIRRAMPTEHARPEGPAYDLALQKWAHEHHDYNSACAARRYSDHLLLDIMTSAEVQEWAASRVRPRGAPDYRLCKVCRPELPTA</sequence>
<evidence type="ECO:0000313" key="2">
    <source>
        <dbReference type="EMBL" id="AAQ93537.1"/>
    </source>
</evidence>
<feature type="region of interest" description="Disordered" evidence="1">
    <location>
        <begin position="1"/>
        <end position="24"/>
    </location>
</feature>
<organism evidence="2">
    <name type="scientific">Streptomyces clavuligerus</name>
    <dbReference type="NCBI Taxonomy" id="1901"/>
    <lineage>
        <taxon>Bacteria</taxon>
        <taxon>Bacillati</taxon>
        <taxon>Actinomycetota</taxon>
        <taxon>Actinomycetes</taxon>
        <taxon>Kitasatosporales</taxon>
        <taxon>Streptomycetaceae</taxon>
        <taxon>Streptomyces</taxon>
    </lineage>
</organism>